<dbReference type="RefSeq" id="WP_103286780.1">
    <property type="nucleotide sequence ID" value="NZ_LT981265.1"/>
</dbReference>
<evidence type="ECO:0000313" key="1">
    <source>
        <dbReference type="EMBL" id="SPC34592.1"/>
    </source>
</evidence>
<dbReference type="Proteomes" id="UP000236248">
    <property type="component" value="Chromosome NCAV"/>
</dbReference>
<organism evidence="1 2">
    <name type="scientific">Candidatus Nitrosocaldus cavascurensis</name>
    <dbReference type="NCBI Taxonomy" id="2058097"/>
    <lineage>
        <taxon>Archaea</taxon>
        <taxon>Nitrososphaerota</taxon>
        <taxon>Nitrososphaeria</taxon>
        <taxon>Candidatus Nitrosocaldales</taxon>
        <taxon>Candidatus Nitrosocaldaceae</taxon>
        <taxon>Candidatus Nitrosocaldus</taxon>
    </lineage>
</organism>
<reference evidence="2" key="1">
    <citation type="submission" date="2018-01" db="EMBL/GenBank/DDBJ databases">
        <authorList>
            <person name="Kerou L M."/>
        </authorList>
    </citation>
    <scope>NUCLEOTIDE SEQUENCE [LARGE SCALE GENOMIC DNA]</scope>
    <source>
        <strain evidence="2">SCU2</strain>
    </source>
</reference>
<sequence>MKRVKEEVIDRGVEVFKAESQRGDLIQIFEINGNPAMGWEAGDKNSLVILDGKVISSEPSSYPAVVAVIDQKELFTMVLVVMYQWLS</sequence>
<proteinExistence type="predicted"/>
<dbReference type="AlphaFoldDB" id="A0A2K5ASH3"/>
<dbReference type="KEGG" id="ncv:NCAV_1426"/>
<name>A0A2K5ASH3_9ARCH</name>
<protein>
    <submittedName>
        <fullName evidence="1">Uncharacterized protein</fullName>
    </submittedName>
</protein>
<evidence type="ECO:0000313" key="2">
    <source>
        <dbReference type="Proteomes" id="UP000236248"/>
    </source>
</evidence>
<accession>A0A2K5ASH3</accession>
<gene>
    <name evidence="1" type="ORF">NCAV_1426</name>
</gene>
<dbReference type="EMBL" id="LT981265">
    <property type="protein sequence ID" value="SPC34592.1"/>
    <property type="molecule type" value="Genomic_DNA"/>
</dbReference>
<dbReference type="GeneID" id="41595421"/>
<keyword evidence="2" id="KW-1185">Reference proteome</keyword>